<dbReference type="EMBL" id="CP015866">
    <property type="protein sequence ID" value="ANJ11239.1"/>
    <property type="molecule type" value="Genomic_DNA"/>
</dbReference>
<reference evidence="1 2" key="1">
    <citation type="submission" date="2016-05" db="EMBL/GenBank/DDBJ databases">
        <title>Non-Contiguous Finished Genome Sequence of Streptomyces parvulus 2297 Integrated Site-Specifically with Actinophage R4.</title>
        <authorList>
            <person name="Nishizawa T."/>
            <person name="Miura T."/>
            <person name="Harada C."/>
            <person name="Guo Y."/>
            <person name="Narisawa K."/>
            <person name="Ohta H."/>
            <person name="Takahashi H."/>
            <person name="Shirai M."/>
        </authorList>
    </citation>
    <scope>NUCLEOTIDE SEQUENCE [LARGE SCALE GENOMIC DNA]</scope>
    <source>
        <strain evidence="1 2">2297</strain>
    </source>
</reference>
<organism evidence="1 2">
    <name type="scientific">Streptomyces parvulus</name>
    <dbReference type="NCBI Taxonomy" id="146923"/>
    <lineage>
        <taxon>Bacteria</taxon>
        <taxon>Bacillati</taxon>
        <taxon>Actinomycetota</taxon>
        <taxon>Actinomycetes</taxon>
        <taxon>Kitasatosporales</taxon>
        <taxon>Streptomycetaceae</taxon>
        <taxon>Streptomyces</taxon>
    </lineage>
</organism>
<dbReference type="AlphaFoldDB" id="A0A191V895"/>
<evidence type="ECO:0000313" key="1">
    <source>
        <dbReference type="EMBL" id="ANJ11239.1"/>
    </source>
</evidence>
<proteinExistence type="predicted"/>
<dbReference type="KEGG" id="spav:Spa2297_32150"/>
<gene>
    <name evidence="1" type="ORF">Spa2297_32150</name>
</gene>
<name>A0A191V895_9ACTN</name>
<evidence type="ECO:0000313" key="2">
    <source>
        <dbReference type="Proteomes" id="UP000078468"/>
    </source>
</evidence>
<accession>A0A191V895</accession>
<sequence>MTNIDVVDPHPVDAARDRLATIGGSTPARAGVLPGGLLLDCLGVTARQASEPDRVSCRAASPSA</sequence>
<protein>
    <submittedName>
        <fullName evidence="1">Uncharacterized protein</fullName>
    </submittedName>
</protein>
<dbReference type="Proteomes" id="UP000078468">
    <property type="component" value="Chromosome"/>
</dbReference>